<gene>
    <name evidence="1" type="ORF">Moror_15523</name>
</gene>
<evidence type="ECO:0000313" key="1">
    <source>
        <dbReference type="EMBL" id="ESK80642.1"/>
    </source>
</evidence>
<accession>V2WGE5</accession>
<protein>
    <submittedName>
        <fullName evidence="1">Uncharacterized protein</fullName>
    </submittedName>
</protein>
<organism evidence="1 2">
    <name type="scientific">Moniliophthora roreri (strain MCA 2997)</name>
    <name type="common">Cocoa frosty pod rot fungus</name>
    <name type="synonym">Crinipellis roreri</name>
    <dbReference type="NCBI Taxonomy" id="1381753"/>
    <lineage>
        <taxon>Eukaryota</taxon>
        <taxon>Fungi</taxon>
        <taxon>Dikarya</taxon>
        <taxon>Basidiomycota</taxon>
        <taxon>Agaricomycotina</taxon>
        <taxon>Agaricomycetes</taxon>
        <taxon>Agaricomycetidae</taxon>
        <taxon>Agaricales</taxon>
        <taxon>Marasmiineae</taxon>
        <taxon>Marasmiaceae</taxon>
        <taxon>Moniliophthora</taxon>
    </lineage>
</organism>
<dbReference type="HOGENOM" id="CLU_1387194_0_0_1"/>
<reference evidence="1 2" key="1">
    <citation type="journal article" date="2014" name="BMC Genomics">
        <title>Genome and secretome analysis of the hemibiotrophic fungal pathogen, Moniliophthora roreri, which causes frosty pod rot disease of cacao: mechanisms of the biotrophic and necrotrophic phases.</title>
        <authorList>
            <person name="Meinhardt L.W."/>
            <person name="Costa G.G.L."/>
            <person name="Thomazella D.P.T."/>
            <person name="Teixeira P.J.P.L."/>
            <person name="Carazzolle M.F."/>
            <person name="Schuster S.C."/>
            <person name="Carlson J.E."/>
            <person name="Guiltinan M.J."/>
            <person name="Mieczkowski P."/>
            <person name="Farmer A."/>
            <person name="Ramaraj T."/>
            <person name="Crozier J."/>
            <person name="Davis R.E."/>
            <person name="Shao J."/>
            <person name="Melnick R.L."/>
            <person name="Pereira G.A.G."/>
            <person name="Bailey B.A."/>
        </authorList>
    </citation>
    <scope>NUCLEOTIDE SEQUENCE [LARGE SCALE GENOMIC DNA]</scope>
    <source>
        <strain evidence="1 2">MCA 2997</strain>
    </source>
</reference>
<keyword evidence="2" id="KW-1185">Reference proteome</keyword>
<sequence>MSSPSTTANASSEWTNRPEWLTDTHTVYDHCRESAVKPLLCIRQAATTQMCEQLGFKHKLLNFRHVAHLDEAYTLYSKAIDLIKELIKLPDAVWAADKACGSHRSKKSSKVVEDGSDDDKVIILTVPSEDTEIANAQKGLNASMHAPKPAITDTVKSLLLQSHLNRQSFPSSYLLL</sequence>
<proteinExistence type="predicted"/>
<dbReference type="EMBL" id="AWSO01003206">
    <property type="protein sequence ID" value="ESK80642.1"/>
    <property type="molecule type" value="Genomic_DNA"/>
</dbReference>
<dbReference type="KEGG" id="mrr:Moror_15523"/>
<dbReference type="Proteomes" id="UP000017559">
    <property type="component" value="Unassembled WGS sequence"/>
</dbReference>
<name>V2WGE5_MONRO</name>
<comment type="caution">
    <text evidence="1">The sequence shown here is derived from an EMBL/GenBank/DDBJ whole genome shotgun (WGS) entry which is preliminary data.</text>
</comment>
<dbReference type="AlphaFoldDB" id="V2WGE5"/>
<evidence type="ECO:0000313" key="2">
    <source>
        <dbReference type="Proteomes" id="UP000017559"/>
    </source>
</evidence>